<organism evidence="1 2">
    <name type="scientific">Candidatus Dormiibacter inghamiae</name>
    <dbReference type="NCBI Taxonomy" id="3127013"/>
    <lineage>
        <taxon>Bacteria</taxon>
        <taxon>Bacillati</taxon>
        <taxon>Candidatus Dormiibacterota</taxon>
        <taxon>Candidatus Dormibacteria</taxon>
        <taxon>Candidatus Dormibacterales</taxon>
        <taxon>Candidatus Dormibacteraceae</taxon>
        <taxon>Candidatus Dormiibacter</taxon>
    </lineage>
</organism>
<accession>A0A934N5W4</accession>
<comment type="caution">
    <text evidence="1">The sequence shown here is derived from an EMBL/GenBank/DDBJ whole genome shotgun (WGS) entry which is preliminary data.</text>
</comment>
<proteinExistence type="predicted"/>
<sequence length="51" mass="5312">MSSWPRPGGGAPLVESSSRQLGYLGVHQFLGQQPHAIAEEAGVGALLILVE</sequence>
<dbReference type="RefSeq" id="WP_338176171.1">
    <property type="nucleotide sequence ID" value="NZ_JAEKNQ010000008.1"/>
</dbReference>
<gene>
    <name evidence="1" type="ORF">JF888_01190</name>
</gene>
<dbReference type="EMBL" id="JAEKNQ010000008">
    <property type="protein sequence ID" value="MBJ7601805.1"/>
    <property type="molecule type" value="Genomic_DNA"/>
</dbReference>
<evidence type="ECO:0000313" key="1">
    <source>
        <dbReference type="EMBL" id="MBJ7601805.1"/>
    </source>
</evidence>
<protein>
    <submittedName>
        <fullName evidence="1">Uncharacterized protein</fullName>
    </submittedName>
</protein>
<reference evidence="1 2" key="1">
    <citation type="submission" date="2020-10" db="EMBL/GenBank/DDBJ databases">
        <title>Ca. Dormibacterota MAGs.</title>
        <authorList>
            <person name="Montgomery K."/>
        </authorList>
    </citation>
    <scope>NUCLEOTIDE SEQUENCE [LARGE SCALE GENOMIC DNA]</scope>
    <source>
        <strain evidence="1">SC8811_S16_3</strain>
    </source>
</reference>
<dbReference type="Proteomes" id="UP000620075">
    <property type="component" value="Unassembled WGS sequence"/>
</dbReference>
<name>A0A934N5W4_9BACT</name>
<evidence type="ECO:0000313" key="2">
    <source>
        <dbReference type="Proteomes" id="UP000620075"/>
    </source>
</evidence>
<dbReference type="AlphaFoldDB" id="A0A934N5W4"/>